<proteinExistence type="predicted"/>
<dbReference type="EMBL" id="JARGDH010000006">
    <property type="protein sequence ID" value="KAL0266213.1"/>
    <property type="molecule type" value="Genomic_DNA"/>
</dbReference>
<evidence type="ECO:0008006" key="2">
    <source>
        <dbReference type="Google" id="ProtNLM"/>
    </source>
</evidence>
<name>A0AAW2H8T6_9NEOP</name>
<dbReference type="AlphaFoldDB" id="A0AAW2H8T6"/>
<accession>A0AAW2H8T6</accession>
<protein>
    <recommendedName>
        <fullName evidence="2">Helicase</fullName>
    </recommendedName>
</protein>
<sequence length="544" mass="62963">MLFYRTSSNHLPQQVPSLIKTYHSLKEKAQALPADEKDKEYVIMRIDYVLATLYEVESDNPKDKRSYNLLSSYIPCVKTYLKDKHKTSEEKRILADIVLRVVRCLSFGKMVDMAARGQIYLFTPRFAGGSLDKAKEYLLRSQTLSQERKDACGLFLSYLWLSQWAMKQKDQQAYKEYIQKLDNSVYAHSWLLEQAKERNNRGKLLDTFSVALEQAFKSHSSLLALCAFAQIPLALPYKKPLYLLNSTCAQELLGYEQGQAYVVLDEKKAFFLSFEWDHLYQYKQDLECSEHFLKDLGALKRIDLWQKQSKSKSLRMGKVCSGEDLLRLVAQASCFFVQQEKKAIIQEARFALLLPLTHYSYLREPASSVAYCSIQEELAERLATQVWLSPLLHQEAILLWYESLLPSLAIQPLYFLGLDEQGKRKLWFYFKESQACQTLPHLLIRFKTTGIQHYIDLKNMEFVGLKEYKEANLEEPYAWLYPSRLLFKEVLGQLKKAKKEEQDIFTLIINTDTHVPPVAGKLELSTPSAKPHAFEALASLGLKE</sequence>
<evidence type="ECO:0000313" key="1">
    <source>
        <dbReference type="EMBL" id="KAL0266213.1"/>
    </source>
</evidence>
<reference evidence="1" key="1">
    <citation type="journal article" date="2024" name="Gigascience">
        <title>Chromosome-level genome of the poultry shaft louse Menopon gallinae provides insight into the host-switching and adaptive evolution of parasitic lice.</title>
        <authorList>
            <person name="Xu Y."/>
            <person name="Ma L."/>
            <person name="Liu S."/>
            <person name="Liang Y."/>
            <person name="Liu Q."/>
            <person name="He Z."/>
            <person name="Tian L."/>
            <person name="Duan Y."/>
            <person name="Cai W."/>
            <person name="Li H."/>
            <person name="Song F."/>
        </authorList>
    </citation>
    <scope>NUCLEOTIDE SEQUENCE</scope>
    <source>
        <strain evidence="1">Cailab_2023a</strain>
    </source>
</reference>
<gene>
    <name evidence="1" type="ORF">PYX00_011931</name>
</gene>
<comment type="caution">
    <text evidence="1">The sequence shown here is derived from an EMBL/GenBank/DDBJ whole genome shotgun (WGS) entry which is preliminary data.</text>
</comment>
<organism evidence="1">
    <name type="scientific">Menopon gallinae</name>
    <name type="common">poultry shaft louse</name>
    <dbReference type="NCBI Taxonomy" id="328185"/>
    <lineage>
        <taxon>Eukaryota</taxon>
        <taxon>Metazoa</taxon>
        <taxon>Ecdysozoa</taxon>
        <taxon>Arthropoda</taxon>
        <taxon>Hexapoda</taxon>
        <taxon>Insecta</taxon>
        <taxon>Pterygota</taxon>
        <taxon>Neoptera</taxon>
        <taxon>Paraneoptera</taxon>
        <taxon>Psocodea</taxon>
        <taxon>Troctomorpha</taxon>
        <taxon>Phthiraptera</taxon>
        <taxon>Amblycera</taxon>
        <taxon>Menoponidae</taxon>
        <taxon>Menopon</taxon>
    </lineage>
</organism>